<evidence type="ECO:0000313" key="9">
    <source>
        <dbReference type="Proteomes" id="UP000177092"/>
    </source>
</evidence>
<feature type="transmembrane region" description="Helical" evidence="6">
    <location>
        <begin position="30"/>
        <end position="54"/>
    </location>
</feature>
<organism evidence="8 9">
    <name type="scientific">Candidatus Gottesmanbacteria bacterium RIFCSPHIGHO2_02_FULL_40_13</name>
    <dbReference type="NCBI Taxonomy" id="1798384"/>
    <lineage>
        <taxon>Bacteria</taxon>
        <taxon>Candidatus Gottesmaniibacteriota</taxon>
    </lineage>
</organism>
<name>A0A1F6A7A7_9BACT</name>
<feature type="domain" description="EamA" evidence="7">
    <location>
        <begin position="2"/>
        <end position="131"/>
    </location>
</feature>
<dbReference type="SUPFAM" id="SSF103481">
    <property type="entry name" value="Multidrug resistance efflux transporter EmrE"/>
    <property type="match status" value="1"/>
</dbReference>
<evidence type="ECO:0000313" key="8">
    <source>
        <dbReference type="EMBL" id="OGG20434.1"/>
    </source>
</evidence>
<accession>A0A1F6A7A7</accession>
<evidence type="ECO:0000256" key="3">
    <source>
        <dbReference type="ARBA" id="ARBA00022692"/>
    </source>
</evidence>
<feature type="transmembrane region" description="Helical" evidence="6">
    <location>
        <begin position="88"/>
        <end position="108"/>
    </location>
</feature>
<dbReference type="PANTHER" id="PTHR32322">
    <property type="entry name" value="INNER MEMBRANE TRANSPORTER"/>
    <property type="match status" value="1"/>
</dbReference>
<dbReference type="Pfam" id="PF00892">
    <property type="entry name" value="EamA"/>
    <property type="match status" value="2"/>
</dbReference>
<evidence type="ECO:0000259" key="7">
    <source>
        <dbReference type="Pfam" id="PF00892"/>
    </source>
</evidence>
<feature type="transmembrane region" description="Helical" evidence="6">
    <location>
        <begin position="60"/>
        <end position="81"/>
    </location>
</feature>
<feature type="transmembrane region" description="Helical" evidence="6">
    <location>
        <begin position="6"/>
        <end position="23"/>
    </location>
</feature>
<feature type="transmembrane region" description="Helical" evidence="6">
    <location>
        <begin position="213"/>
        <end position="232"/>
    </location>
</feature>
<keyword evidence="5 6" id="KW-0472">Membrane</keyword>
<proteinExistence type="predicted"/>
<reference evidence="8 9" key="1">
    <citation type="journal article" date="2016" name="Nat. Commun.">
        <title>Thousands of microbial genomes shed light on interconnected biogeochemical processes in an aquifer system.</title>
        <authorList>
            <person name="Anantharaman K."/>
            <person name="Brown C.T."/>
            <person name="Hug L.A."/>
            <person name="Sharon I."/>
            <person name="Castelle C.J."/>
            <person name="Probst A.J."/>
            <person name="Thomas B.C."/>
            <person name="Singh A."/>
            <person name="Wilkins M.J."/>
            <person name="Karaoz U."/>
            <person name="Brodie E.L."/>
            <person name="Williams K.H."/>
            <person name="Hubbard S.S."/>
            <person name="Banfield J.F."/>
        </authorList>
    </citation>
    <scope>NUCLEOTIDE SEQUENCE [LARGE SCALE GENOMIC DNA]</scope>
</reference>
<comment type="subcellular location">
    <subcellularLocation>
        <location evidence="1">Cell membrane</location>
        <topology evidence="1">Multi-pass membrane protein</topology>
    </subcellularLocation>
</comment>
<dbReference type="EMBL" id="MFJN01000047">
    <property type="protein sequence ID" value="OGG20434.1"/>
    <property type="molecule type" value="Genomic_DNA"/>
</dbReference>
<dbReference type="GO" id="GO:0005886">
    <property type="term" value="C:plasma membrane"/>
    <property type="evidence" value="ECO:0007669"/>
    <property type="project" value="UniProtKB-SubCell"/>
</dbReference>
<feature type="transmembrane region" description="Helical" evidence="6">
    <location>
        <begin position="238"/>
        <end position="258"/>
    </location>
</feature>
<evidence type="ECO:0000256" key="1">
    <source>
        <dbReference type="ARBA" id="ARBA00004651"/>
    </source>
</evidence>
<feature type="domain" description="EamA" evidence="7">
    <location>
        <begin position="147"/>
        <end position="281"/>
    </location>
</feature>
<dbReference type="AlphaFoldDB" id="A0A1F6A7A7"/>
<feature type="transmembrane region" description="Helical" evidence="6">
    <location>
        <begin position="148"/>
        <end position="168"/>
    </location>
</feature>
<gene>
    <name evidence="8" type="ORF">A3D03_01705</name>
</gene>
<sequence length="283" mass="30862">MAIIFALIALIGWGVGDICVTIASRKLGFLVTYFWAFVFGLIVIVFMMPFMGGISDGRMFFFAILLNLIHTAGNLSFFRGLEVGNASIVGTITGTFSIVSVILSLIFFKESVSWLQAIGITFAGLGVILVSLKLGGTGKISRFFADRGVSYAIVTLFCWGFYFAFVRIPAEKIGWFWAGVPLFLNAFLLLASRDLRKNMGKIFADKKGLISTITFMLLGLIMADFAYNIGILQGFTSIVAPIAGSSAVLFVILSRFVFGDRLNIQQKWGIAVTLLGILIVSFS</sequence>
<dbReference type="Proteomes" id="UP000177092">
    <property type="component" value="Unassembled WGS sequence"/>
</dbReference>
<dbReference type="InterPro" id="IPR050638">
    <property type="entry name" value="AA-Vitamin_Transporters"/>
</dbReference>
<dbReference type="InterPro" id="IPR037185">
    <property type="entry name" value="EmrE-like"/>
</dbReference>
<evidence type="ECO:0000256" key="5">
    <source>
        <dbReference type="ARBA" id="ARBA00023136"/>
    </source>
</evidence>
<feature type="transmembrane region" description="Helical" evidence="6">
    <location>
        <begin position="114"/>
        <end position="136"/>
    </location>
</feature>
<dbReference type="PANTHER" id="PTHR32322:SF18">
    <property type="entry name" value="S-ADENOSYLMETHIONINE_S-ADENOSYLHOMOCYSTEINE TRANSPORTER"/>
    <property type="match status" value="1"/>
</dbReference>
<comment type="caution">
    <text evidence="8">The sequence shown here is derived from an EMBL/GenBank/DDBJ whole genome shotgun (WGS) entry which is preliminary data.</text>
</comment>
<evidence type="ECO:0000256" key="2">
    <source>
        <dbReference type="ARBA" id="ARBA00022475"/>
    </source>
</evidence>
<dbReference type="InterPro" id="IPR000620">
    <property type="entry name" value="EamA_dom"/>
</dbReference>
<keyword evidence="4 6" id="KW-1133">Transmembrane helix</keyword>
<keyword evidence="3 6" id="KW-0812">Transmembrane</keyword>
<keyword evidence="2" id="KW-1003">Cell membrane</keyword>
<evidence type="ECO:0000256" key="4">
    <source>
        <dbReference type="ARBA" id="ARBA00022989"/>
    </source>
</evidence>
<protein>
    <recommendedName>
        <fullName evidence="7">EamA domain-containing protein</fullName>
    </recommendedName>
</protein>
<dbReference type="STRING" id="1798384.A3D03_01705"/>
<feature type="transmembrane region" description="Helical" evidence="6">
    <location>
        <begin position="174"/>
        <end position="192"/>
    </location>
</feature>
<evidence type="ECO:0000256" key="6">
    <source>
        <dbReference type="SAM" id="Phobius"/>
    </source>
</evidence>